<protein>
    <submittedName>
        <fullName evidence="3">Uncharacterized protein</fullName>
    </submittedName>
</protein>
<evidence type="ECO:0000256" key="2">
    <source>
        <dbReference type="SAM" id="MobiDB-lite"/>
    </source>
</evidence>
<dbReference type="SUPFAM" id="SSF100950">
    <property type="entry name" value="NagB/RpiA/CoA transferase-like"/>
    <property type="match status" value="1"/>
</dbReference>
<feature type="compositionally biased region" description="Basic and acidic residues" evidence="2">
    <location>
        <begin position="269"/>
        <end position="333"/>
    </location>
</feature>
<dbReference type="PANTHER" id="PTHR43293:SF3">
    <property type="entry name" value="CHOLESTEROL RING-CLEAVING HYDROLASE IPDB SUBUNIT"/>
    <property type="match status" value="1"/>
</dbReference>
<dbReference type="Gene3D" id="3.30.30.40">
    <property type="match status" value="1"/>
</dbReference>
<feature type="compositionally biased region" description="Gly residues" evidence="2">
    <location>
        <begin position="334"/>
        <end position="346"/>
    </location>
</feature>
<accession>A0ABN0T0G8</accession>
<gene>
    <name evidence="3" type="ORF">GCM10010492_02370</name>
</gene>
<dbReference type="Proteomes" id="UP001500416">
    <property type="component" value="Unassembled WGS sequence"/>
</dbReference>
<comment type="similarity">
    <text evidence="1">Belongs to the 3-oxoacid CoA-transferase subunit B family.</text>
</comment>
<evidence type="ECO:0000256" key="1">
    <source>
        <dbReference type="ARBA" id="ARBA00007047"/>
    </source>
</evidence>
<reference evidence="3 4" key="1">
    <citation type="journal article" date="2019" name="Int. J. Syst. Evol. Microbiol.">
        <title>The Global Catalogue of Microorganisms (GCM) 10K type strain sequencing project: providing services to taxonomists for standard genome sequencing and annotation.</title>
        <authorList>
            <consortium name="The Broad Institute Genomics Platform"/>
            <consortium name="The Broad Institute Genome Sequencing Center for Infectious Disease"/>
            <person name="Wu L."/>
            <person name="Ma J."/>
        </authorList>
    </citation>
    <scope>NUCLEOTIDE SEQUENCE [LARGE SCALE GENOMIC DNA]</scope>
    <source>
        <strain evidence="3 4">JCM 3380</strain>
    </source>
</reference>
<proteinExistence type="inferred from homology"/>
<feature type="region of interest" description="Disordered" evidence="2">
    <location>
        <begin position="269"/>
        <end position="361"/>
    </location>
</feature>
<dbReference type="EMBL" id="BAAABU010000001">
    <property type="protein sequence ID" value="GAA0208302.1"/>
    <property type="molecule type" value="Genomic_DNA"/>
</dbReference>
<organism evidence="3 4">
    <name type="scientific">Saccharothrix mutabilis subsp. mutabilis</name>
    <dbReference type="NCBI Taxonomy" id="66855"/>
    <lineage>
        <taxon>Bacteria</taxon>
        <taxon>Bacillati</taxon>
        <taxon>Actinomycetota</taxon>
        <taxon>Actinomycetes</taxon>
        <taxon>Pseudonocardiales</taxon>
        <taxon>Pseudonocardiaceae</taxon>
        <taxon>Saccharothrix</taxon>
    </lineage>
</organism>
<keyword evidence="4" id="KW-1185">Reference proteome</keyword>
<sequence>MAEIATLADAVGELVADGDVVALEGFTHLIPTAAGHEIIRQGRRDLTLVRMTPDIVYDQLIGAGCARKLVFSWGGNPGVGSLHRFRDAVENAWPRALEIEEHSHAGMANRYVAGASGLPFAVLRGYVGTDLATVTPTIKPITCPFTGEVLTAVPALNPDVTVVHAQRADRRGNVQLWGLLGVQKEAVLAARRSLVTVEEVVDELTPVPGAVVLPSWAVTAVAEVPGGAHPSYAQGYSERDNAYYAAWDAISRDRDEFTAWVERIKGGAVERGEPGRGVDGRAERDGGRGHEGERGEAERDGGRGHEGERGEAERDGGRGHEGERGEAGRDGERGGSGGAGRGGVGQGVAERALGSGRGGVV</sequence>
<name>A0ABN0T0G8_9PSEU</name>
<comment type="caution">
    <text evidence="3">The sequence shown here is derived from an EMBL/GenBank/DDBJ whole genome shotgun (WGS) entry which is preliminary data.</text>
</comment>
<evidence type="ECO:0000313" key="4">
    <source>
        <dbReference type="Proteomes" id="UP001500416"/>
    </source>
</evidence>
<dbReference type="SMART" id="SM00882">
    <property type="entry name" value="CoA_trans"/>
    <property type="match status" value="1"/>
</dbReference>
<evidence type="ECO:0000313" key="3">
    <source>
        <dbReference type="EMBL" id="GAA0208302.1"/>
    </source>
</evidence>
<dbReference type="Pfam" id="PF01144">
    <property type="entry name" value="CoA_trans"/>
    <property type="match status" value="1"/>
</dbReference>
<dbReference type="PANTHER" id="PTHR43293">
    <property type="entry name" value="ACETATE COA-TRANSFERASE YDIF"/>
    <property type="match status" value="1"/>
</dbReference>
<dbReference type="InterPro" id="IPR037171">
    <property type="entry name" value="NagB/RpiA_transferase-like"/>
</dbReference>
<dbReference type="InterPro" id="IPR004165">
    <property type="entry name" value="CoA_trans_fam_I"/>
</dbReference>
<dbReference type="Gene3D" id="3.40.1080.10">
    <property type="entry name" value="Glutaconate Coenzyme A-transferase"/>
    <property type="match status" value="1"/>
</dbReference>